<dbReference type="AlphaFoldDB" id="A0A7S3CAT9"/>
<protein>
    <recommendedName>
        <fullName evidence="5">Mitochondrial ribosomal protein L28</fullName>
    </recommendedName>
</protein>
<evidence type="ECO:0008006" key="5">
    <source>
        <dbReference type="Google" id="ProtNLM"/>
    </source>
</evidence>
<dbReference type="Gene3D" id="6.10.250.3440">
    <property type="match status" value="1"/>
</dbReference>
<dbReference type="EMBL" id="CP151509">
    <property type="protein sequence ID" value="WZN64356.1"/>
    <property type="molecule type" value="Genomic_DNA"/>
</dbReference>
<evidence type="ECO:0000313" key="3">
    <source>
        <dbReference type="EMBL" id="WZN64356.1"/>
    </source>
</evidence>
<proteinExistence type="predicted"/>
<reference evidence="3 4" key="2">
    <citation type="submission" date="2024-03" db="EMBL/GenBank/DDBJ databases">
        <title>Complete genome sequence of the green alga Chloropicon roscoffensis RCC1871.</title>
        <authorList>
            <person name="Lemieux C."/>
            <person name="Pombert J.-F."/>
            <person name="Otis C."/>
            <person name="Turmel M."/>
        </authorList>
    </citation>
    <scope>NUCLEOTIDE SEQUENCE [LARGE SCALE GENOMIC DNA]</scope>
    <source>
        <strain evidence="3 4">RCC1871</strain>
    </source>
</reference>
<keyword evidence="4" id="KW-1185">Reference proteome</keyword>
<organism evidence="2">
    <name type="scientific">Chloropicon roscoffensis</name>
    <dbReference type="NCBI Taxonomy" id="1461544"/>
    <lineage>
        <taxon>Eukaryota</taxon>
        <taxon>Viridiplantae</taxon>
        <taxon>Chlorophyta</taxon>
        <taxon>Chloropicophyceae</taxon>
        <taxon>Chloropicales</taxon>
        <taxon>Chloropicaceae</taxon>
        <taxon>Chloropicon</taxon>
    </lineage>
</organism>
<feature type="region of interest" description="Disordered" evidence="1">
    <location>
        <begin position="28"/>
        <end position="48"/>
    </location>
</feature>
<sequence length="146" mass="16490">MTTRLGSSSGEVALRALRRIAPSLSRGFAKKVKGGKASQSAGGLKGVQPDLQPWLPLILKPQKQAKPTFTKEELQDAERRAKEYSRQKSYQNLAWRRDMETKFRLRNEAFAALPEVLQHPANEPDLEPFPLTRRIPTDYPPAAWPL</sequence>
<dbReference type="Proteomes" id="UP001472866">
    <property type="component" value="Chromosome 09"/>
</dbReference>
<gene>
    <name evidence="2" type="ORF">CROS1456_LOCUS4135</name>
    <name evidence="3" type="ORF">HKI87_09g59120</name>
</gene>
<name>A0A7S3CAT9_9CHLO</name>
<evidence type="ECO:0000313" key="4">
    <source>
        <dbReference type="Proteomes" id="UP001472866"/>
    </source>
</evidence>
<dbReference type="EMBL" id="HBHZ01005361">
    <property type="protein sequence ID" value="CAE0191045.1"/>
    <property type="molecule type" value="Transcribed_RNA"/>
</dbReference>
<evidence type="ECO:0000313" key="2">
    <source>
        <dbReference type="EMBL" id="CAE0191045.1"/>
    </source>
</evidence>
<accession>A0A7S3CAT9</accession>
<evidence type="ECO:0000256" key="1">
    <source>
        <dbReference type="SAM" id="MobiDB-lite"/>
    </source>
</evidence>
<reference evidence="2" key="1">
    <citation type="submission" date="2021-01" db="EMBL/GenBank/DDBJ databases">
        <authorList>
            <person name="Corre E."/>
            <person name="Pelletier E."/>
            <person name="Niang G."/>
            <person name="Scheremetjew M."/>
            <person name="Finn R."/>
            <person name="Kale V."/>
            <person name="Holt S."/>
            <person name="Cochrane G."/>
            <person name="Meng A."/>
            <person name="Brown T."/>
            <person name="Cohen L."/>
        </authorList>
    </citation>
    <scope>NUCLEOTIDE SEQUENCE</scope>
    <source>
        <strain evidence="2">RCC1871</strain>
    </source>
</reference>